<dbReference type="Proteomes" id="UP000323886">
    <property type="component" value="Unassembled WGS sequence"/>
</dbReference>
<dbReference type="EMBL" id="VWPL01000036">
    <property type="protein sequence ID" value="KAA5597198.1"/>
    <property type="molecule type" value="Genomic_DNA"/>
</dbReference>
<dbReference type="InterPro" id="IPR002852">
    <property type="entry name" value="UPF0251"/>
</dbReference>
<evidence type="ECO:0000256" key="1">
    <source>
        <dbReference type="ARBA" id="ARBA00009350"/>
    </source>
</evidence>
<dbReference type="AlphaFoldDB" id="A0A5M6HNE6"/>
<comment type="caution">
    <text evidence="4">The sequence shown here is derived from an EMBL/GenBank/DDBJ whole genome shotgun (WGS) entry which is preliminary data.</text>
</comment>
<dbReference type="HAMAP" id="MF_00674">
    <property type="entry name" value="UPF0251"/>
    <property type="match status" value="1"/>
</dbReference>
<accession>A0A5M6HNE6</accession>
<evidence type="ECO:0000256" key="2">
    <source>
        <dbReference type="HAMAP-Rule" id="MF_00674"/>
    </source>
</evidence>
<evidence type="ECO:0000313" key="5">
    <source>
        <dbReference type="Proteomes" id="UP000323886"/>
    </source>
</evidence>
<name>A0A5M6HNE6_9HYPH</name>
<dbReference type="RefSeq" id="WP_150098557.1">
    <property type="nucleotide sequence ID" value="NZ_VWPL01000036.1"/>
</dbReference>
<dbReference type="PANTHER" id="PTHR37478">
    <property type="match status" value="1"/>
</dbReference>
<keyword evidence="5" id="KW-1185">Reference proteome</keyword>
<dbReference type="InterPro" id="IPR036388">
    <property type="entry name" value="WH-like_DNA-bd_sf"/>
</dbReference>
<sequence length="179" mass="19420">MSRPRKMRVIREAASIRVFKPQGIPLRELQDVVLTEDGMEALRLADAEGLEHAAAAELMGVSRPTFSRLLAEARTTVATALARGWAVRIEGGAVRRPEEDEIAATGCPMQGLRRRRGHCGRWRTPEGTTPAFAAIAAVEDAEDAEKVSPDRILPSSAARNTSGSPLSSNQQKDPPNDDR</sequence>
<proteinExistence type="inferred from homology"/>
<feature type="region of interest" description="Disordered" evidence="3">
    <location>
        <begin position="140"/>
        <end position="179"/>
    </location>
</feature>
<protein>
    <recommendedName>
        <fullName evidence="2">UPF0251 protein F1193_14695</fullName>
    </recommendedName>
</protein>
<reference evidence="4 5" key="1">
    <citation type="submission" date="2019-09" db="EMBL/GenBank/DDBJ databases">
        <title>Draft Whole-Genome sequence of Blastochloris sulfoviridis DSM 729.</title>
        <authorList>
            <person name="Meyer T.E."/>
            <person name="Kyndt J.A."/>
        </authorList>
    </citation>
    <scope>NUCLEOTIDE SEQUENCE [LARGE SCALE GENOMIC DNA]</scope>
    <source>
        <strain evidence="4 5">DSM 729</strain>
    </source>
</reference>
<comment type="similarity">
    <text evidence="1 2">Belongs to the UPF0251 family.</text>
</comment>
<evidence type="ECO:0000313" key="4">
    <source>
        <dbReference type="EMBL" id="KAA5597198.1"/>
    </source>
</evidence>
<dbReference type="Pfam" id="PF02001">
    <property type="entry name" value="DUF134"/>
    <property type="match status" value="1"/>
</dbReference>
<evidence type="ECO:0000256" key="3">
    <source>
        <dbReference type="SAM" id="MobiDB-lite"/>
    </source>
</evidence>
<organism evidence="4 5">
    <name type="scientific">Blastochloris sulfoviridis</name>
    <dbReference type="NCBI Taxonomy" id="50712"/>
    <lineage>
        <taxon>Bacteria</taxon>
        <taxon>Pseudomonadati</taxon>
        <taxon>Pseudomonadota</taxon>
        <taxon>Alphaproteobacteria</taxon>
        <taxon>Hyphomicrobiales</taxon>
        <taxon>Blastochloridaceae</taxon>
        <taxon>Blastochloris</taxon>
    </lineage>
</organism>
<dbReference type="OrthoDB" id="280278at2"/>
<feature type="compositionally biased region" description="Polar residues" evidence="3">
    <location>
        <begin position="157"/>
        <end position="173"/>
    </location>
</feature>
<dbReference type="Gene3D" id="1.10.10.10">
    <property type="entry name" value="Winged helix-like DNA-binding domain superfamily/Winged helix DNA-binding domain"/>
    <property type="match status" value="1"/>
</dbReference>
<gene>
    <name evidence="4" type="ORF">F1193_14695</name>
</gene>
<dbReference type="PANTHER" id="PTHR37478:SF2">
    <property type="entry name" value="UPF0251 PROTEIN TK0562"/>
    <property type="match status" value="1"/>
</dbReference>